<dbReference type="eggNOG" id="COG4106">
    <property type="taxonomic scope" value="Bacteria"/>
</dbReference>
<dbReference type="HOGENOM" id="CLU_116222_0_0_11"/>
<name>Z9JT43_9MICO</name>
<dbReference type="AlphaFoldDB" id="Z9JT43"/>
<proteinExistence type="predicted"/>
<evidence type="ECO:0000313" key="2">
    <source>
        <dbReference type="EMBL" id="EWS81198.1"/>
    </source>
</evidence>
<gene>
    <name evidence="2" type="ORF">BF93_18700</name>
</gene>
<evidence type="ECO:0000313" key="3">
    <source>
        <dbReference type="Proteomes" id="UP000023067"/>
    </source>
</evidence>
<dbReference type="Gene3D" id="3.40.50.150">
    <property type="entry name" value="Vaccinia Virus protein VP39"/>
    <property type="match status" value="1"/>
</dbReference>
<accession>Z9JT43</accession>
<dbReference type="RefSeq" id="WP_051486825.1">
    <property type="nucleotide sequence ID" value="NZ_KK069994.1"/>
</dbReference>
<dbReference type="SUPFAM" id="SSF53335">
    <property type="entry name" value="S-adenosyl-L-methionine-dependent methyltransferases"/>
    <property type="match status" value="1"/>
</dbReference>
<dbReference type="Pfam" id="PF13649">
    <property type="entry name" value="Methyltransf_25"/>
    <property type="match status" value="1"/>
</dbReference>
<dbReference type="EMBL" id="JDYK01000009">
    <property type="protein sequence ID" value="EWS81198.1"/>
    <property type="molecule type" value="Genomic_DNA"/>
</dbReference>
<protein>
    <recommendedName>
        <fullName evidence="1">Methyltransferase domain-containing protein</fullName>
    </recommendedName>
</protein>
<comment type="caution">
    <text evidence="2">The sequence shown here is derived from an EMBL/GenBank/DDBJ whole genome shotgun (WGS) entry which is preliminary data.</text>
</comment>
<dbReference type="InterPro" id="IPR041698">
    <property type="entry name" value="Methyltransf_25"/>
</dbReference>
<reference evidence="2 3" key="1">
    <citation type="submission" date="2014-02" db="EMBL/GenBank/DDBJ databases">
        <title>Genome sequence of Brachybacterium phenoliresistens strain W13A50.</title>
        <authorList>
            <person name="Wang X."/>
        </authorList>
    </citation>
    <scope>NUCLEOTIDE SEQUENCE [LARGE SCALE GENOMIC DNA]</scope>
    <source>
        <strain evidence="2 3">W13A50</strain>
    </source>
</reference>
<dbReference type="Proteomes" id="UP000023067">
    <property type="component" value="Unassembled WGS sequence"/>
</dbReference>
<dbReference type="OrthoDB" id="9804312at2"/>
<sequence length="205" mass="22012">MTDGALRLPGAAERDFGAYNAAQRGRPVRPLATQATQLAGPGAGRTALELGCGLGIETRHLAEHGWHVHSLDADPSVGPALRELAGRWPIRHRTASLEEPPSLEPCQLLLSCATLPFVRRQRFAALWAAIRGALLPGAVLAVDLFGVRDDWAGGDGTFHSREEALALLDGLEVVAMVEDERDGRAFSGPKHWHTFRILARQPAAG</sequence>
<dbReference type="CDD" id="cd02440">
    <property type="entry name" value="AdoMet_MTases"/>
    <property type="match status" value="1"/>
</dbReference>
<dbReference type="PATRIC" id="fig|396014.3.peg.2074"/>
<feature type="domain" description="Methyltransferase" evidence="1">
    <location>
        <begin position="48"/>
        <end position="137"/>
    </location>
</feature>
<keyword evidence="3" id="KW-1185">Reference proteome</keyword>
<evidence type="ECO:0000259" key="1">
    <source>
        <dbReference type="Pfam" id="PF13649"/>
    </source>
</evidence>
<dbReference type="InterPro" id="IPR029063">
    <property type="entry name" value="SAM-dependent_MTases_sf"/>
</dbReference>
<organism evidence="2 3">
    <name type="scientific">Brachybacterium phenoliresistens</name>
    <dbReference type="NCBI Taxonomy" id="396014"/>
    <lineage>
        <taxon>Bacteria</taxon>
        <taxon>Bacillati</taxon>
        <taxon>Actinomycetota</taxon>
        <taxon>Actinomycetes</taxon>
        <taxon>Micrococcales</taxon>
        <taxon>Dermabacteraceae</taxon>
        <taxon>Brachybacterium</taxon>
    </lineage>
</organism>